<evidence type="ECO:0000313" key="3">
    <source>
        <dbReference type="Proteomes" id="UP000001351"/>
    </source>
</evidence>
<evidence type="ECO:0000313" key="2">
    <source>
        <dbReference type="EMBL" id="ADO74494.1"/>
    </source>
</evidence>
<name>E3FRA2_STIAD</name>
<dbReference type="KEGG" id="sur:STAUR_6737"/>
<dbReference type="HOGENOM" id="CLU_1618034_0_0_7"/>
<dbReference type="EMBL" id="CP002271">
    <property type="protein sequence ID" value="ADO74494.1"/>
    <property type="molecule type" value="Genomic_DNA"/>
</dbReference>
<dbReference type="Proteomes" id="UP000001351">
    <property type="component" value="Chromosome"/>
</dbReference>
<dbReference type="AlphaFoldDB" id="E3FRA2"/>
<dbReference type="eggNOG" id="COG4102">
    <property type="taxonomic scope" value="Bacteria"/>
</dbReference>
<reference evidence="2 3" key="1">
    <citation type="journal article" date="2011" name="Mol. Biol. Evol.">
        <title>Comparative genomic analysis of fruiting body formation in Myxococcales.</title>
        <authorList>
            <person name="Huntley S."/>
            <person name="Hamann N."/>
            <person name="Wegener-Feldbrugge S."/>
            <person name="Treuner-Lange A."/>
            <person name="Kube M."/>
            <person name="Reinhardt R."/>
            <person name="Klages S."/>
            <person name="Muller R."/>
            <person name="Ronning C.M."/>
            <person name="Nierman W.C."/>
            <person name="Sogaard-Andersen L."/>
        </authorList>
    </citation>
    <scope>NUCLEOTIDE SEQUENCE [LARGE SCALE GENOMIC DNA]</scope>
    <source>
        <strain evidence="2 3">DW4/3-1</strain>
    </source>
</reference>
<accession>E3FRA2</accession>
<protein>
    <submittedName>
        <fullName evidence="2">Uncharacterized protein</fullName>
    </submittedName>
</protein>
<feature type="compositionally biased region" description="Polar residues" evidence="1">
    <location>
        <begin position="153"/>
        <end position="164"/>
    </location>
</feature>
<gene>
    <name evidence="2" type="ordered locus">STAUR_6737</name>
</gene>
<feature type="region of interest" description="Disordered" evidence="1">
    <location>
        <begin position="131"/>
        <end position="164"/>
    </location>
</feature>
<dbReference type="STRING" id="378806.STAUR_6737"/>
<sequence length="164" mass="17247">MLGAVDEALRTPGLETSHALALVADGRLAGQAPLHGAAYPRSPLGRRLKDLARVIHAEVGLQLAATETGGWDTHIRQGWGKGPLAQRDEDLALSWAAFASLDAPRVRMAILARTMAPAGWRCSWEGASGADGYGGPGRASRSNTCSRGGMSPRSPTSASCWPRH</sequence>
<keyword evidence="3" id="KW-1185">Reference proteome</keyword>
<evidence type="ECO:0000256" key="1">
    <source>
        <dbReference type="SAM" id="MobiDB-lite"/>
    </source>
</evidence>
<proteinExistence type="predicted"/>
<organism evidence="2 3">
    <name type="scientific">Stigmatella aurantiaca (strain DW4/3-1)</name>
    <dbReference type="NCBI Taxonomy" id="378806"/>
    <lineage>
        <taxon>Bacteria</taxon>
        <taxon>Pseudomonadati</taxon>
        <taxon>Myxococcota</taxon>
        <taxon>Myxococcia</taxon>
        <taxon>Myxococcales</taxon>
        <taxon>Cystobacterineae</taxon>
        <taxon>Archangiaceae</taxon>
        <taxon>Stigmatella</taxon>
    </lineage>
</organism>